<organism evidence="2">
    <name type="scientific">marine metagenome</name>
    <dbReference type="NCBI Taxonomy" id="408172"/>
    <lineage>
        <taxon>unclassified sequences</taxon>
        <taxon>metagenomes</taxon>
        <taxon>ecological metagenomes</taxon>
    </lineage>
</organism>
<dbReference type="PANTHER" id="PTHR11895:SF7">
    <property type="entry name" value="GLUTAMYL-TRNA(GLN) AMIDOTRANSFERASE SUBUNIT A, MITOCHONDRIAL"/>
    <property type="match status" value="1"/>
</dbReference>
<dbReference type="PANTHER" id="PTHR11895">
    <property type="entry name" value="TRANSAMIDASE"/>
    <property type="match status" value="1"/>
</dbReference>
<dbReference type="EMBL" id="UINC01002121">
    <property type="protein sequence ID" value="SUZ93135.1"/>
    <property type="molecule type" value="Genomic_DNA"/>
</dbReference>
<dbReference type="NCBIfam" id="NF005899">
    <property type="entry name" value="PRK07869.1"/>
    <property type="match status" value="1"/>
</dbReference>
<dbReference type="InterPro" id="IPR036928">
    <property type="entry name" value="AS_sf"/>
</dbReference>
<dbReference type="PROSITE" id="PS00571">
    <property type="entry name" value="AMIDASES"/>
    <property type="match status" value="1"/>
</dbReference>
<dbReference type="GO" id="GO:0003824">
    <property type="term" value="F:catalytic activity"/>
    <property type="evidence" value="ECO:0007669"/>
    <property type="project" value="InterPro"/>
</dbReference>
<dbReference type="InterPro" id="IPR023631">
    <property type="entry name" value="Amidase_dom"/>
</dbReference>
<name>A0A381RMN5_9ZZZZ</name>
<protein>
    <recommendedName>
        <fullName evidence="1">Amidase domain-containing protein</fullName>
    </recommendedName>
</protein>
<reference evidence="2" key="1">
    <citation type="submission" date="2018-05" db="EMBL/GenBank/DDBJ databases">
        <authorList>
            <person name="Lanie J.A."/>
            <person name="Ng W.-L."/>
            <person name="Kazmierczak K.M."/>
            <person name="Andrzejewski T.M."/>
            <person name="Davidsen T.M."/>
            <person name="Wayne K.J."/>
            <person name="Tettelin H."/>
            <person name="Glass J.I."/>
            <person name="Rusch D."/>
            <person name="Podicherti R."/>
            <person name="Tsui H.-C.T."/>
            <person name="Winkler M.E."/>
        </authorList>
    </citation>
    <scope>NUCLEOTIDE SEQUENCE</scope>
</reference>
<accession>A0A381RMN5</accession>
<dbReference type="InterPro" id="IPR020556">
    <property type="entry name" value="Amidase_CS"/>
</dbReference>
<evidence type="ECO:0000313" key="2">
    <source>
        <dbReference type="EMBL" id="SUZ93135.1"/>
    </source>
</evidence>
<dbReference type="Pfam" id="PF01425">
    <property type="entry name" value="Amidase"/>
    <property type="match status" value="1"/>
</dbReference>
<evidence type="ECO:0000259" key="1">
    <source>
        <dbReference type="Pfam" id="PF01425"/>
    </source>
</evidence>
<dbReference type="SUPFAM" id="SSF75304">
    <property type="entry name" value="Amidase signature (AS) enzymes"/>
    <property type="match status" value="1"/>
</dbReference>
<dbReference type="Gene3D" id="3.90.1300.10">
    <property type="entry name" value="Amidase signature (AS) domain"/>
    <property type="match status" value="1"/>
</dbReference>
<gene>
    <name evidence="2" type="ORF">METZ01_LOCUS45989</name>
</gene>
<dbReference type="InterPro" id="IPR000120">
    <property type="entry name" value="Amidase"/>
</dbReference>
<proteinExistence type="predicted"/>
<dbReference type="AlphaFoldDB" id="A0A381RMN5"/>
<feature type="domain" description="Amidase" evidence="1">
    <location>
        <begin position="57"/>
        <end position="479"/>
    </location>
</feature>
<sequence>MPDINRKRRNILKSGLSLGLGSIINPNAVFASSDSLNYLDATEQARLIRTGEVSTLEMVMSAIERIESLNPNLNAVVTNSFDQAIDIAKTNPVGGPFSGVPYLVKDLLDQKGVRTTAGSRMFANRIANKNSSNVQAAFDMGLISLGKTNTPEFGLLGTTESLLLGPAKNPWNLLHNTGGSSGGSAAAVASGMVAIASASDGGGSIRVPASCCGVVGLKPSINRTIDDAGQRDRPIDLSVRFVHTRTIRDAITALHHMQKIDSSGRLPKIPKTILPTQKRLKIALITTNMLGIEAESDVKNSIENTATLCEELGHHIEIIEPFIDGERFIDSFITMWAHGARGVIRMAEENFGRSETVLNQLLEPWTLGLGKWFDRLPEGHVEKAVRRLHEDTLKSNQIFNTYDMILSPVIQTAAPKTGLMAPDIPYDQLLERSVNFITFTPLANVTGDPAMSLPLGWSSNGLPIGSHFHSSIGTEQELLELALQLEDASPWKDRWPS</sequence>